<dbReference type="InterPro" id="IPR032710">
    <property type="entry name" value="NTF2-like_dom_sf"/>
</dbReference>
<dbReference type="InterPro" id="IPR037401">
    <property type="entry name" value="SnoaL-like"/>
</dbReference>
<evidence type="ECO:0000313" key="3">
    <source>
        <dbReference type="Proteomes" id="UP000773614"/>
    </source>
</evidence>
<accession>A0A964WSX7</accession>
<dbReference type="Gene3D" id="3.10.450.50">
    <property type="match status" value="1"/>
</dbReference>
<reference evidence="2" key="1">
    <citation type="submission" date="2019-03" db="EMBL/GenBank/DDBJ databases">
        <title>Afifella sp. nov., isolated from activated sludge.</title>
        <authorList>
            <person name="Li Q."/>
            <person name="Liu Y."/>
        </authorList>
    </citation>
    <scope>NUCLEOTIDE SEQUENCE</scope>
    <source>
        <strain evidence="2">L72</strain>
    </source>
</reference>
<dbReference type="AlphaFoldDB" id="A0A964WSX7"/>
<evidence type="ECO:0000259" key="1">
    <source>
        <dbReference type="Pfam" id="PF13577"/>
    </source>
</evidence>
<comment type="caution">
    <text evidence="2">The sequence shown here is derived from an EMBL/GenBank/DDBJ whole genome shotgun (WGS) entry which is preliminary data.</text>
</comment>
<name>A0A964WSX7_9HYPH</name>
<proteinExistence type="predicted"/>
<protein>
    <submittedName>
        <fullName evidence="2">DUF4440 domain-containing protein</fullName>
    </submittedName>
</protein>
<evidence type="ECO:0000313" key="2">
    <source>
        <dbReference type="EMBL" id="MYZ47434.1"/>
    </source>
</evidence>
<dbReference type="Pfam" id="PF13577">
    <property type="entry name" value="SnoaL_4"/>
    <property type="match status" value="1"/>
</dbReference>
<gene>
    <name evidence="2" type="ORF">E4O86_06880</name>
</gene>
<dbReference type="EMBL" id="SPKJ01000014">
    <property type="protein sequence ID" value="MYZ47434.1"/>
    <property type="molecule type" value="Genomic_DNA"/>
</dbReference>
<dbReference type="OrthoDB" id="7907836at2"/>
<keyword evidence="3" id="KW-1185">Reference proteome</keyword>
<dbReference type="RefSeq" id="WP_161139779.1">
    <property type="nucleotide sequence ID" value="NZ_SPKJ01000014.1"/>
</dbReference>
<dbReference type="Proteomes" id="UP000773614">
    <property type="component" value="Unassembled WGS sequence"/>
</dbReference>
<dbReference type="SUPFAM" id="SSF54427">
    <property type="entry name" value="NTF2-like"/>
    <property type="match status" value="1"/>
</dbReference>
<organism evidence="2 3">
    <name type="scientific">Propylenella binzhouense</name>
    <dbReference type="NCBI Taxonomy" id="2555902"/>
    <lineage>
        <taxon>Bacteria</taxon>
        <taxon>Pseudomonadati</taxon>
        <taxon>Pseudomonadota</taxon>
        <taxon>Alphaproteobacteria</taxon>
        <taxon>Hyphomicrobiales</taxon>
        <taxon>Propylenellaceae</taxon>
        <taxon>Propylenella</taxon>
    </lineage>
</organism>
<feature type="domain" description="SnoaL-like" evidence="1">
    <location>
        <begin position="9"/>
        <end position="125"/>
    </location>
</feature>
<sequence>MSAVPDDRARREIEELFAQYASGFDDADAAAIAACFAFPAVIWQLGEGHVFEDAEEIEENAEALIDVFDEAGIVLTTPETTTLLLAGGTAFATVDWRQEGQDGELLHAFRCHYTLIRHGEAWRIAVIVNDEPEGD</sequence>